<evidence type="ECO:0000313" key="1">
    <source>
        <dbReference type="EMBL" id="KLU84025.1"/>
    </source>
</evidence>
<name>A0A0H2TIZ3_MAGP6</name>
<gene>
    <name evidence="1" type="ORF">MAPG_03072</name>
</gene>
<dbReference type="EMBL" id="GL876967">
    <property type="protein sequence ID" value="KLU84025.1"/>
    <property type="molecule type" value="Genomic_DNA"/>
</dbReference>
<dbReference type="AlphaFoldDB" id="A0A0H2TIZ3"/>
<accession>A0A0H2TIZ3</accession>
<dbReference type="OrthoDB" id="20368at2759"/>
<reference evidence="1" key="1">
    <citation type="submission" date="2010-05" db="EMBL/GenBank/DDBJ databases">
        <title>The Genome Sequence of Magnaporthe poae strain ATCC 64411.</title>
        <authorList>
            <consortium name="The Broad Institute Genome Sequencing Platform"/>
            <consortium name="Broad Institute Genome Sequencing Center for Infectious Disease"/>
            <person name="Ma L.-J."/>
            <person name="Dead R."/>
            <person name="Young S."/>
            <person name="Zeng Q."/>
            <person name="Koehrsen M."/>
            <person name="Alvarado L."/>
            <person name="Berlin A."/>
            <person name="Chapman S.B."/>
            <person name="Chen Z."/>
            <person name="Freedman E."/>
            <person name="Gellesch M."/>
            <person name="Goldberg J."/>
            <person name="Griggs A."/>
            <person name="Gujja S."/>
            <person name="Heilman E.R."/>
            <person name="Heiman D."/>
            <person name="Hepburn T."/>
            <person name="Howarth C."/>
            <person name="Jen D."/>
            <person name="Larson L."/>
            <person name="Mehta T."/>
            <person name="Neiman D."/>
            <person name="Pearson M."/>
            <person name="Roberts A."/>
            <person name="Saif S."/>
            <person name="Shea T."/>
            <person name="Shenoy N."/>
            <person name="Sisk P."/>
            <person name="Stolte C."/>
            <person name="Sykes S."/>
            <person name="Walk T."/>
            <person name="White J."/>
            <person name="Yandava C."/>
            <person name="Haas B."/>
            <person name="Nusbaum C."/>
            <person name="Birren B."/>
        </authorList>
    </citation>
    <scope>NUCLEOTIDE SEQUENCE</scope>
    <source>
        <strain evidence="1">ATCC 64411</strain>
    </source>
</reference>
<dbReference type="VEuPathDB" id="FungiDB:MAPG_03072"/>
<proteinExistence type="predicted"/>
<sequence length="254" mass="28015">MLAPARFVSAAKVAVPLVMFLCIFSYMASSTSPRATYAQVMRKFKDQRTLFVSDFLENEIDGPFDGEPIKAMCASKTWNRDWILQCDAVPEGIGTVRNGHLQCLRLAIELGASGLILPGIIQRSSHDITKPIPNSKGPVRGVSLDYFFDKEHLTSSLGRLCPQMKLYSSIDDLAHVPSVLTGIKLEIPQAFVQMKTITLVHGSVVADAKILSQTVRAHIKSKDDGTLRPLKLQLPWSNGFWYPVAADPPEFVTS</sequence>
<organism evidence="1">
    <name type="scientific">Magnaporthiopsis poae (strain ATCC 64411 / 73-15)</name>
    <name type="common">Kentucky bluegrass fungus</name>
    <name type="synonym">Magnaporthe poae</name>
    <dbReference type="NCBI Taxonomy" id="644358"/>
    <lineage>
        <taxon>Eukaryota</taxon>
        <taxon>Fungi</taxon>
        <taxon>Dikarya</taxon>
        <taxon>Ascomycota</taxon>
        <taxon>Pezizomycotina</taxon>
        <taxon>Sordariomycetes</taxon>
        <taxon>Sordariomycetidae</taxon>
        <taxon>Magnaporthales</taxon>
        <taxon>Magnaporthaceae</taxon>
        <taxon>Magnaporthiopsis</taxon>
    </lineage>
</organism>
<reference evidence="1" key="2">
    <citation type="submission" date="2011-03" db="EMBL/GenBank/DDBJ databases">
        <title>Annotation of Magnaporthe poae ATCC 64411.</title>
        <authorList>
            <person name="Ma L.-J."/>
            <person name="Dead R."/>
            <person name="Young S.K."/>
            <person name="Zeng Q."/>
            <person name="Gargeya S."/>
            <person name="Fitzgerald M."/>
            <person name="Haas B."/>
            <person name="Abouelleil A."/>
            <person name="Alvarado L."/>
            <person name="Arachchi H.M."/>
            <person name="Berlin A."/>
            <person name="Brown A."/>
            <person name="Chapman S.B."/>
            <person name="Chen Z."/>
            <person name="Dunbar C."/>
            <person name="Freedman E."/>
            <person name="Gearin G."/>
            <person name="Gellesch M."/>
            <person name="Goldberg J."/>
            <person name="Griggs A."/>
            <person name="Gujja S."/>
            <person name="Heiman D."/>
            <person name="Howarth C."/>
            <person name="Larson L."/>
            <person name="Lui A."/>
            <person name="MacDonald P.J.P."/>
            <person name="Mehta T."/>
            <person name="Montmayeur A."/>
            <person name="Murphy C."/>
            <person name="Neiman D."/>
            <person name="Pearson M."/>
            <person name="Priest M."/>
            <person name="Roberts A."/>
            <person name="Saif S."/>
            <person name="Shea T."/>
            <person name="Shenoy N."/>
            <person name="Sisk P."/>
            <person name="Stolte C."/>
            <person name="Sykes S."/>
            <person name="Yandava C."/>
            <person name="Wortman J."/>
            <person name="Nusbaum C."/>
            <person name="Birren B."/>
        </authorList>
    </citation>
    <scope>NUCLEOTIDE SEQUENCE</scope>
    <source>
        <strain evidence="1">ATCC 64411</strain>
    </source>
</reference>
<feature type="non-terminal residue" evidence="1">
    <location>
        <position position="254"/>
    </location>
</feature>
<protein>
    <submittedName>
        <fullName evidence="1">Uncharacterized protein</fullName>
    </submittedName>
</protein>